<evidence type="ECO:0000256" key="5">
    <source>
        <dbReference type="ARBA" id="ARBA00022516"/>
    </source>
</evidence>
<keyword evidence="8 15" id="KW-1133">Transmembrane helix</keyword>
<feature type="transmembrane region" description="Helical" evidence="15">
    <location>
        <begin position="87"/>
        <end position="104"/>
    </location>
</feature>
<feature type="transmembrane region" description="Helical" evidence="15">
    <location>
        <begin position="190"/>
        <end position="210"/>
    </location>
</feature>
<keyword evidence="7 15" id="KW-0276">Fatty acid metabolism</keyword>
<dbReference type="AlphaFoldDB" id="A0A6F9DEV7"/>
<evidence type="ECO:0000256" key="4">
    <source>
        <dbReference type="ARBA" id="ARBA00013122"/>
    </source>
</evidence>
<gene>
    <name evidence="16" type="primary">Hacd2</name>
</gene>
<dbReference type="EMBL" id="LR785674">
    <property type="protein sequence ID" value="CAB3251721.1"/>
    <property type="molecule type" value="mRNA"/>
</dbReference>
<evidence type="ECO:0000256" key="10">
    <source>
        <dbReference type="ARBA" id="ARBA00023136"/>
    </source>
</evidence>
<keyword evidence="5 15" id="KW-0444">Lipid biosynthesis</keyword>
<keyword evidence="9 15" id="KW-0443">Lipid metabolism</keyword>
<dbReference type="GO" id="GO:0030497">
    <property type="term" value="P:fatty acid elongation"/>
    <property type="evidence" value="ECO:0007669"/>
    <property type="project" value="TreeGrafter"/>
</dbReference>
<feature type="transmembrane region" description="Helical" evidence="15">
    <location>
        <begin position="16"/>
        <end position="37"/>
    </location>
</feature>
<dbReference type="GO" id="GO:0102158">
    <property type="term" value="F:very-long-chain (3R)-3-hydroxyacyl-CoA dehydratase activity"/>
    <property type="evidence" value="ECO:0007669"/>
    <property type="project" value="UniProtKB-EC"/>
</dbReference>
<evidence type="ECO:0000256" key="6">
    <source>
        <dbReference type="ARBA" id="ARBA00022692"/>
    </source>
</evidence>
<evidence type="ECO:0000256" key="11">
    <source>
        <dbReference type="ARBA" id="ARBA00023160"/>
    </source>
</evidence>
<name>A0A6F9DEV7_9ASCI</name>
<dbReference type="GO" id="GO:0005789">
    <property type="term" value="C:endoplasmic reticulum membrane"/>
    <property type="evidence" value="ECO:0007669"/>
    <property type="project" value="UniProtKB-SubCell"/>
</dbReference>
<protein>
    <recommendedName>
        <fullName evidence="4 15">Very-long-chain (3R)-3-hydroxyacyl-CoA dehydratase</fullName>
        <ecNumber evidence="4 15">4.2.1.134</ecNumber>
    </recommendedName>
</protein>
<dbReference type="Pfam" id="PF04387">
    <property type="entry name" value="PTPLA"/>
    <property type="match status" value="1"/>
</dbReference>
<sequence length="282" mass="33029">MTAPQTTRKQSPIAQAWLIMYNVAMTAGWLVIGLGIVNHFYKHRTHKGLYRQVEKQLLFFQTAAIFEIIHAATGIVRSNVMLTTMQVFSRVGIVWGVIQPVAQVHNTEGIPMLMVAWTITEIIRYLYYTFMLLGTTPYIVVWLRYSLFTVLYPLGVSGELLSIYNSLKPVRDSQMYSLFLPNQLNFSIDYHIVLIGTIPFYFIFFPQLYFHMFAQRKKLWDLDLRLLPRKQTDSSILDYLIHVVQPIRNNCMQCEKMKQCCVYGFYSSIVFLRKKMKYDILD</sequence>
<comment type="similarity">
    <text evidence="3 15">Belongs to the very long-chain fatty acids dehydratase HACD family.</text>
</comment>
<dbReference type="InterPro" id="IPR007482">
    <property type="entry name" value="Tyr_Pase-like_PTPLA"/>
</dbReference>
<keyword evidence="10 15" id="KW-0472">Membrane</keyword>
<evidence type="ECO:0000256" key="8">
    <source>
        <dbReference type="ARBA" id="ARBA00022989"/>
    </source>
</evidence>
<keyword evidence="15" id="KW-0256">Endoplasmic reticulum</keyword>
<comment type="catalytic activity">
    <reaction evidence="14">
        <text>a very-long-chain (3R)-3-hydroxyacyl-CoA = a very-long-chain (2E)-enoyl-CoA + H2O</text>
        <dbReference type="Rhea" id="RHEA:45812"/>
        <dbReference type="ChEBI" id="CHEBI:15377"/>
        <dbReference type="ChEBI" id="CHEBI:83728"/>
        <dbReference type="ChEBI" id="CHEBI:85440"/>
        <dbReference type="EC" id="4.2.1.134"/>
    </reaction>
    <physiologicalReaction direction="left-to-right" evidence="14">
        <dbReference type="Rhea" id="RHEA:45813"/>
    </physiologicalReaction>
</comment>
<feature type="transmembrane region" description="Helical" evidence="15">
    <location>
        <begin position="57"/>
        <end position="75"/>
    </location>
</feature>
<dbReference type="PANTHER" id="PTHR11035:SF3">
    <property type="entry name" value="VERY-LONG-CHAIN (3R)-3-HYDROXYACYL-COA DEHYDRATASE"/>
    <property type="match status" value="1"/>
</dbReference>
<keyword evidence="11 15" id="KW-0275">Fatty acid biosynthesis</keyword>
<comment type="catalytic activity">
    <reaction evidence="13">
        <text>(3R)-hydroxyhexadecanoyl-CoA = (2E)-hexadecenoyl-CoA + H2O</text>
        <dbReference type="Rhea" id="RHEA:39159"/>
        <dbReference type="ChEBI" id="CHEBI:15377"/>
        <dbReference type="ChEBI" id="CHEBI:61526"/>
        <dbReference type="ChEBI" id="CHEBI:74278"/>
    </reaction>
    <physiologicalReaction direction="left-to-right" evidence="13">
        <dbReference type="Rhea" id="RHEA:39160"/>
    </physiologicalReaction>
</comment>
<proteinExistence type="evidence at transcript level"/>
<evidence type="ECO:0000313" key="16">
    <source>
        <dbReference type="EMBL" id="CAB3251721.1"/>
    </source>
</evidence>
<comment type="subcellular location">
    <subcellularLocation>
        <location evidence="15">Endoplasmic reticulum membrane</location>
        <topology evidence="15">Multi-pass membrane protein</topology>
    </subcellularLocation>
    <subcellularLocation>
        <location evidence="1">Membrane</location>
        <topology evidence="1">Multi-pass membrane protein</topology>
    </subcellularLocation>
</comment>
<evidence type="ECO:0000256" key="2">
    <source>
        <dbReference type="ARBA" id="ARBA00005194"/>
    </source>
</evidence>
<evidence type="ECO:0000256" key="7">
    <source>
        <dbReference type="ARBA" id="ARBA00022832"/>
    </source>
</evidence>
<evidence type="ECO:0000256" key="12">
    <source>
        <dbReference type="ARBA" id="ARBA00023239"/>
    </source>
</evidence>
<comment type="function">
    <text evidence="15">Catalyzes the third of the four reactions of the long-chain fatty acids elongation cycle. This endoplasmic reticulum-bound enzymatic process, allows the addition of two carbons to the chain of long- and very long-chain fatty acids/VLCFAs per cycle. This enzyme catalyzes the dehydration of the 3-hydroxyacyl-CoA intermediate into trans-2,3-enoyl-CoA, within each cycle of fatty acid elongation. Thereby, it participates to the production of VLCFAs of different chain lengths that are involved in multiple biological processes as precursors of membrane lipids and lipid mediators.</text>
</comment>
<accession>A0A6F9DEV7</accession>
<evidence type="ECO:0000256" key="9">
    <source>
        <dbReference type="ARBA" id="ARBA00023098"/>
    </source>
</evidence>
<evidence type="ECO:0000256" key="14">
    <source>
        <dbReference type="ARBA" id="ARBA00023727"/>
    </source>
</evidence>
<dbReference type="UniPathway" id="UPA00094"/>
<organism evidence="16">
    <name type="scientific">Phallusia mammillata</name>
    <dbReference type="NCBI Taxonomy" id="59560"/>
    <lineage>
        <taxon>Eukaryota</taxon>
        <taxon>Metazoa</taxon>
        <taxon>Chordata</taxon>
        <taxon>Tunicata</taxon>
        <taxon>Ascidiacea</taxon>
        <taxon>Phlebobranchia</taxon>
        <taxon>Ascidiidae</taxon>
        <taxon>Phallusia</taxon>
    </lineage>
</organism>
<comment type="pathway">
    <text evidence="2 15">Lipid metabolism; fatty acid biosynthesis.</text>
</comment>
<feature type="transmembrane region" description="Helical" evidence="15">
    <location>
        <begin position="125"/>
        <end position="145"/>
    </location>
</feature>
<evidence type="ECO:0000256" key="1">
    <source>
        <dbReference type="ARBA" id="ARBA00004141"/>
    </source>
</evidence>
<dbReference type="EC" id="4.2.1.134" evidence="4 15"/>
<dbReference type="GO" id="GO:0042761">
    <property type="term" value="P:very long-chain fatty acid biosynthetic process"/>
    <property type="evidence" value="ECO:0007669"/>
    <property type="project" value="TreeGrafter"/>
</dbReference>
<evidence type="ECO:0000256" key="3">
    <source>
        <dbReference type="ARBA" id="ARBA00007811"/>
    </source>
</evidence>
<dbReference type="PANTHER" id="PTHR11035">
    <property type="entry name" value="VERY-LONG-CHAIN (3R)-3-HYDROXYACYL-COA DEHYDRATASE"/>
    <property type="match status" value="1"/>
</dbReference>
<evidence type="ECO:0000256" key="15">
    <source>
        <dbReference type="RuleBase" id="RU363109"/>
    </source>
</evidence>
<evidence type="ECO:0000256" key="13">
    <source>
        <dbReference type="ARBA" id="ARBA00023688"/>
    </source>
</evidence>
<dbReference type="GO" id="GO:0030148">
    <property type="term" value="P:sphingolipid biosynthetic process"/>
    <property type="evidence" value="ECO:0007669"/>
    <property type="project" value="TreeGrafter"/>
</dbReference>
<keyword evidence="6 15" id="KW-0812">Transmembrane</keyword>
<reference evidence="16" key="1">
    <citation type="submission" date="2020-04" db="EMBL/GenBank/DDBJ databases">
        <authorList>
            <person name="Neveu A P."/>
        </authorList>
    </citation>
    <scope>NUCLEOTIDE SEQUENCE</scope>
    <source>
        <tissue evidence="16">Whole embryo</tissue>
    </source>
</reference>
<keyword evidence="12 15" id="KW-0456">Lyase</keyword>